<dbReference type="Gene3D" id="1.20.1250.20">
    <property type="entry name" value="MFS general substrate transporter like domains"/>
    <property type="match status" value="1"/>
</dbReference>
<feature type="transmembrane region" description="Helical" evidence="7">
    <location>
        <begin position="495"/>
        <end position="515"/>
    </location>
</feature>
<organism evidence="8 9">
    <name type="scientific">Chenopodium quinoa</name>
    <name type="common">Quinoa</name>
    <dbReference type="NCBI Taxonomy" id="63459"/>
    <lineage>
        <taxon>Eukaryota</taxon>
        <taxon>Viridiplantae</taxon>
        <taxon>Streptophyta</taxon>
        <taxon>Embryophyta</taxon>
        <taxon>Tracheophyta</taxon>
        <taxon>Spermatophyta</taxon>
        <taxon>Magnoliopsida</taxon>
        <taxon>eudicotyledons</taxon>
        <taxon>Gunneridae</taxon>
        <taxon>Pentapetalae</taxon>
        <taxon>Caryophyllales</taxon>
        <taxon>Chenopodiaceae</taxon>
        <taxon>Chenopodioideae</taxon>
        <taxon>Atripliceae</taxon>
        <taxon>Chenopodium</taxon>
    </lineage>
</organism>
<comment type="similarity">
    <text evidence="2">Belongs to the major facilitator superfamily. Proton-dependent oligopeptide transporter (POT/PTR) (TC 2.A.17) family.</text>
</comment>
<accession>A0A803MEL2</accession>
<evidence type="ECO:0000256" key="6">
    <source>
        <dbReference type="ARBA" id="ARBA00023136"/>
    </source>
</evidence>
<evidence type="ECO:0000313" key="8">
    <source>
        <dbReference type="EnsemblPlants" id="AUR62027905-RA:cds"/>
    </source>
</evidence>
<evidence type="ECO:0000256" key="3">
    <source>
        <dbReference type="ARBA" id="ARBA00022448"/>
    </source>
</evidence>
<dbReference type="Proteomes" id="UP000596660">
    <property type="component" value="Unplaced"/>
</dbReference>
<feature type="transmembrane region" description="Helical" evidence="7">
    <location>
        <begin position="410"/>
        <end position="434"/>
    </location>
</feature>
<feature type="transmembrane region" description="Helical" evidence="7">
    <location>
        <begin position="85"/>
        <end position="112"/>
    </location>
</feature>
<feature type="transmembrane region" description="Helical" evidence="7">
    <location>
        <begin position="367"/>
        <end position="390"/>
    </location>
</feature>
<evidence type="ECO:0000256" key="2">
    <source>
        <dbReference type="ARBA" id="ARBA00005982"/>
    </source>
</evidence>
<dbReference type="PROSITE" id="PS00217">
    <property type="entry name" value="SUGAR_TRANSPORT_2"/>
    <property type="match status" value="1"/>
</dbReference>
<dbReference type="InterPro" id="IPR005829">
    <property type="entry name" value="Sugar_transporter_CS"/>
</dbReference>
<dbReference type="EnsemblPlants" id="AUR62027905-RA">
    <property type="protein sequence ID" value="AUR62027905-RA:cds"/>
    <property type="gene ID" value="AUR62027905"/>
</dbReference>
<feature type="transmembrane region" description="Helical" evidence="7">
    <location>
        <begin position="333"/>
        <end position="355"/>
    </location>
</feature>
<keyword evidence="4 7" id="KW-0812">Transmembrane</keyword>
<dbReference type="OMA" id="FLVCAWF"/>
<dbReference type="InterPro" id="IPR036259">
    <property type="entry name" value="MFS_trans_sf"/>
</dbReference>
<comment type="subcellular location">
    <subcellularLocation>
        <location evidence="1">Membrane</location>
        <topology evidence="1">Multi-pass membrane protein</topology>
    </subcellularLocation>
</comment>
<feature type="transmembrane region" description="Helical" evidence="7">
    <location>
        <begin position="173"/>
        <end position="194"/>
    </location>
</feature>
<feature type="transmembrane region" description="Helical" evidence="7">
    <location>
        <begin position="455"/>
        <end position="475"/>
    </location>
</feature>
<evidence type="ECO:0000256" key="4">
    <source>
        <dbReference type="ARBA" id="ARBA00022692"/>
    </source>
</evidence>
<dbReference type="GO" id="GO:0016020">
    <property type="term" value="C:membrane"/>
    <property type="evidence" value="ECO:0007669"/>
    <property type="project" value="UniProtKB-SubCell"/>
</dbReference>
<feature type="transmembrane region" description="Helical" evidence="7">
    <location>
        <begin position="60"/>
        <end position="79"/>
    </location>
</feature>
<reference evidence="8" key="2">
    <citation type="submission" date="2021-03" db="UniProtKB">
        <authorList>
            <consortium name="EnsemblPlants"/>
        </authorList>
    </citation>
    <scope>IDENTIFICATION</scope>
</reference>
<evidence type="ECO:0000256" key="5">
    <source>
        <dbReference type="ARBA" id="ARBA00022989"/>
    </source>
</evidence>
<evidence type="ECO:0000313" key="9">
    <source>
        <dbReference type="Proteomes" id="UP000596660"/>
    </source>
</evidence>
<reference evidence="8" key="1">
    <citation type="journal article" date="2017" name="Nature">
        <title>The genome of Chenopodium quinoa.</title>
        <authorList>
            <person name="Jarvis D.E."/>
            <person name="Ho Y.S."/>
            <person name="Lightfoot D.J."/>
            <person name="Schmoeckel S.M."/>
            <person name="Li B."/>
            <person name="Borm T.J.A."/>
            <person name="Ohyanagi H."/>
            <person name="Mineta K."/>
            <person name="Michell C.T."/>
            <person name="Saber N."/>
            <person name="Kharbatia N.M."/>
            <person name="Rupper R.R."/>
            <person name="Sharp A.R."/>
            <person name="Dally N."/>
            <person name="Boughton B.A."/>
            <person name="Woo Y.H."/>
            <person name="Gao G."/>
            <person name="Schijlen E.G.W.M."/>
            <person name="Guo X."/>
            <person name="Momin A.A."/>
            <person name="Negrao S."/>
            <person name="Al-Babili S."/>
            <person name="Gehring C."/>
            <person name="Roessner U."/>
            <person name="Jung C."/>
            <person name="Murphy K."/>
            <person name="Arold S.T."/>
            <person name="Gojobori T."/>
            <person name="van der Linden C.G."/>
            <person name="van Loo E.N."/>
            <person name="Jellen E.N."/>
            <person name="Maughan P.J."/>
            <person name="Tester M."/>
        </authorList>
    </citation>
    <scope>NUCLEOTIDE SEQUENCE [LARGE SCALE GENOMIC DNA]</scope>
    <source>
        <strain evidence="8">cv. PI 614886</strain>
    </source>
</reference>
<sequence length="532" mass="58287">MEPNEDTKQHINNGKGGWLSSFLVLGTSMGLGIASGAWVCNLIVFLISVFNVKSIVAAQISNIISGFVSLFPFVSAVLADSAFGAFSVTFVSSIVSLLGVLMFTLIVTIKSLRPPPCPLNSTCVPPTTFQNSFLYITLILASLGVGGSRFLLGTMGANQLDNPKHQARFFNCVSWALSFFIALAANLIAVALFLPGSRIYRKCPPQGSPVTSIARVFVATFRNKNVVEDDCYLHDNNEHSKLSSYEKPSKSLGCLNRAALIKQGENETRDTIKKSWSQCTVEEVEDLKKLIKIMPLWSSSIFLSVAVGIIMSFTVLMALVMDRSVTSHYKVPPATFVVVTFVLTAITSSLLDRYILPMHKKLTGRHLSFLTCIGVGHGCNILAVITFALIERRRLKLIEVNHLTDQQNVVAPLSALWLIIPLVITGIGEGFSFSPEVALYYQEFPKSLRSTSTSMISLHIAAGFYISSAFINLVGRTTSWLPNDINHGRVDKACWLLAIVITVNFAYFLVCAKLYKYNNPDSTSDDSKTVPI</sequence>
<dbReference type="AlphaFoldDB" id="A0A803MEL2"/>
<dbReference type="InterPro" id="IPR000109">
    <property type="entry name" value="POT_fam"/>
</dbReference>
<dbReference type="SUPFAM" id="SSF103473">
    <property type="entry name" value="MFS general substrate transporter"/>
    <property type="match status" value="1"/>
</dbReference>
<keyword evidence="5 7" id="KW-1133">Transmembrane helix</keyword>
<keyword evidence="9" id="KW-1185">Reference proteome</keyword>
<proteinExistence type="inferred from homology"/>
<feature type="transmembrane region" description="Helical" evidence="7">
    <location>
        <begin position="296"/>
        <end position="321"/>
    </location>
</feature>
<keyword evidence="6 7" id="KW-0472">Membrane</keyword>
<dbReference type="Gramene" id="AUR62027905-RA">
    <property type="protein sequence ID" value="AUR62027905-RA:cds"/>
    <property type="gene ID" value="AUR62027905"/>
</dbReference>
<name>A0A803MEL2_CHEQI</name>
<keyword evidence="3" id="KW-0813">Transport</keyword>
<feature type="transmembrane region" description="Helical" evidence="7">
    <location>
        <begin position="22"/>
        <end position="48"/>
    </location>
</feature>
<dbReference type="Pfam" id="PF00854">
    <property type="entry name" value="PTR2"/>
    <property type="match status" value="1"/>
</dbReference>
<protein>
    <submittedName>
        <fullName evidence="8">Uncharacterized protein</fullName>
    </submittedName>
</protein>
<evidence type="ECO:0000256" key="7">
    <source>
        <dbReference type="SAM" id="Phobius"/>
    </source>
</evidence>
<dbReference type="GO" id="GO:0022857">
    <property type="term" value="F:transmembrane transporter activity"/>
    <property type="evidence" value="ECO:0007669"/>
    <property type="project" value="InterPro"/>
</dbReference>
<dbReference type="PANTHER" id="PTHR11654">
    <property type="entry name" value="OLIGOPEPTIDE TRANSPORTER-RELATED"/>
    <property type="match status" value="1"/>
</dbReference>
<feature type="transmembrane region" description="Helical" evidence="7">
    <location>
        <begin position="133"/>
        <end position="153"/>
    </location>
</feature>
<evidence type="ECO:0000256" key="1">
    <source>
        <dbReference type="ARBA" id="ARBA00004141"/>
    </source>
</evidence>